<sequence>MLSASTLPSPCTLPTAASTPRSASLLPAAPQTFAAYQPTSDADKGGQRDARAGPELTGPSTLCRGPVPTRSLVAPSACDRFLKEPRPLPVYYHAPCPAADDKGATYSCTTRDVTTLTVPWAQTPGSDQQPRRQWTTSWLSGPVGGLQPPNAKGLHTVL</sequence>
<feature type="compositionally biased region" description="Basic and acidic residues" evidence="1">
    <location>
        <begin position="41"/>
        <end position="52"/>
    </location>
</feature>
<organism evidence="2 3">
    <name type="scientific">Pomacea canaliculata</name>
    <name type="common">Golden apple snail</name>
    <dbReference type="NCBI Taxonomy" id="400727"/>
    <lineage>
        <taxon>Eukaryota</taxon>
        <taxon>Metazoa</taxon>
        <taxon>Spiralia</taxon>
        <taxon>Lophotrochozoa</taxon>
        <taxon>Mollusca</taxon>
        <taxon>Gastropoda</taxon>
        <taxon>Caenogastropoda</taxon>
        <taxon>Architaenioglossa</taxon>
        <taxon>Ampullarioidea</taxon>
        <taxon>Ampullariidae</taxon>
        <taxon>Pomacea</taxon>
    </lineage>
</organism>
<dbReference type="AlphaFoldDB" id="A0A2T7P7F3"/>
<comment type="caution">
    <text evidence="2">The sequence shown here is derived from an EMBL/GenBank/DDBJ whole genome shotgun (WGS) entry which is preliminary data.</text>
</comment>
<name>A0A2T7P7F3_POMCA</name>
<feature type="region of interest" description="Disordered" evidence="1">
    <location>
        <begin position="120"/>
        <end position="158"/>
    </location>
</feature>
<evidence type="ECO:0000256" key="1">
    <source>
        <dbReference type="SAM" id="MobiDB-lite"/>
    </source>
</evidence>
<evidence type="ECO:0000313" key="3">
    <source>
        <dbReference type="Proteomes" id="UP000245119"/>
    </source>
</evidence>
<proteinExistence type="predicted"/>
<protein>
    <submittedName>
        <fullName evidence="2">Uncharacterized protein</fullName>
    </submittedName>
</protein>
<feature type="region of interest" description="Disordered" evidence="1">
    <location>
        <begin position="1"/>
        <end position="65"/>
    </location>
</feature>
<reference evidence="2 3" key="1">
    <citation type="submission" date="2018-04" db="EMBL/GenBank/DDBJ databases">
        <title>The genome of golden apple snail Pomacea canaliculata provides insight into stress tolerance and invasive adaptation.</title>
        <authorList>
            <person name="Liu C."/>
            <person name="Liu B."/>
            <person name="Ren Y."/>
            <person name="Zhang Y."/>
            <person name="Wang H."/>
            <person name="Li S."/>
            <person name="Jiang F."/>
            <person name="Yin L."/>
            <person name="Zhang G."/>
            <person name="Qian W."/>
            <person name="Fan W."/>
        </authorList>
    </citation>
    <scope>NUCLEOTIDE SEQUENCE [LARGE SCALE GENOMIC DNA]</scope>
    <source>
        <strain evidence="2">SZHN2017</strain>
        <tissue evidence="2">Muscle</tissue>
    </source>
</reference>
<accession>A0A2T7P7F3</accession>
<gene>
    <name evidence="2" type="ORF">C0Q70_11927</name>
</gene>
<dbReference type="Proteomes" id="UP000245119">
    <property type="component" value="Linkage Group LG6"/>
</dbReference>
<feature type="compositionally biased region" description="Polar residues" evidence="1">
    <location>
        <begin position="123"/>
        <end position="139"/>
    </location>
</feature>
<dbReference type="EMBL" id="PZQS01000006">
    <property type="protein sequence ID" value="PVD29329.1"/>
    <property type="molecule type" value="Genomic_DNA"/>
</dbReference>
<keyword evidence="3" id="KW-1185">Reference proteome</keyword>
<evidence type="ECO:0000313" key="2">
    <source>
        <dbReference type="EMBL" id="PVD29329.1"/>
    </source>
</evidence>